<reference evidence="2" key="2">
    <citation type="submission" date="2021-08" db="EMBL/GenBank/DDBJ databases">
        <authorList>
            <person name="Gostincar C."/>
            <person name="Sun X."/>
            <person name="Song Z."/>
            <person name="Gunde-Cimerman N."/>
        </authorList>
    </citation>
    <scope>NUCLEOTIDE SEQUENCE</scope>
    <source>
        <strain evidence="2">EXF-8016</strain>
    </source>
</reference>
<gene>
    <name evidence="2" type="ORF">KCV03_g51</name>
</gene>
<protein>
    <recommendedName>
        <fullName evidence="4">Secreted protein</fullName>
    </recommendedName>
</protein>
<evidence type="ECO:0000313" key="3">
    <source>
        <dbReference type="Proteomes" id="UP000767238"/>
    </source>
</evidence>
<keyword evidence="1" id="KW-0732">Signal</keyword>
<sequence length="86" mass="9728">MGLATLAEVQLLAFLMLKLKIIAEISACYSQSRLEHYTKQERSLDTRPMPIHQPTVPRRCEDAVAITALPSTWYGALRLRKGKMAE</sequence>
<accession>A0A9P8GRF5</accession>
<evidence type="ECO:0008006" key="4">
    <source>
        <dbReference type="Google" id="ProtNLM"/>
    </source>
</evidence>
<evidence type="ECO:0000313" key="2">
    <source>
        <dbReference type="EMBL" id="KAH0237674.1"/>
    </source>
</evidence>
<dbReference type="Proteomes" id="UP000767238">
    <property type="component" value="Unassembled WGS sequence"/>
</dbReference>
<dbReference type="AlphaFoldDB" id="A0A9P8GRF5"/>
<proteinExistence type="predicted"/>
<dbReference type="EMBL" id="JAHFYH010000001">
    <property type="protein sequence ID" value="KAH0237674.1"/>
    <property type="molecule type" value="Genomic_DNA"/>
</dbReference>
<feature type="chain" id="PRO_5040127550" description="Secreted protein" evidence="1">
    <location>
        <begin position="24"/>
        <end position="86"/>
    </location>
</feature>
<feature type="signal peptide" evidence="1">
    <location>
        <begin position="1"/>
        <end position="23"/>
    </location>
</feature>
<evidence type="ECO:0000256" key="1">
    <source>
        <dbReference type="SAM" id="SignalP"/>
    </source>
</evidence>
<reference evidence="2" key="1">
    <citation type="journal article" date="2021" name="J Fungi (Basel)">
        <title>Virulence traits and population genomics of the black yeast Aureobasidium melanogenum.</title>
        <authorList>
            <person name="Cernosa A."/>
            <person name="Sun X."/>
            <person name="Gostincar C."/>
            <person name="Fang C."/>
            <person name="Gunde-Cimerman N."/>
            <person name="Song Z."/>
        </authorList>
    </citation>
    <scope>NUCLEOTIDE SEQUENCE</scope>
    <source>
        <strain evidence="2">EXF-8016</strain>
    </source>
</reference>
<organism evidence="2 3">
    <name type="scientific">Aureobasidium melanogenum</name>
    <name type="common">Aureobasidium pullulans var. melanogenum</name>
    <dbReference type="NCBI Taxonomy" id="46634"/>
    <lineage>
        <taxon>Eukaryota</taxon>
        <taxon>Fungi</taxon>
        <taxon>Dikarya</taxon>
        <taxon>Ascomycota</taxon>
        <taxon>Pezizomycotina</taxon>
        <taxon>Dothideomycetes</taxon>
        <taxon>Dothideomycetidae</taxon>
        <taxon>Dothideales</taxon>
        <taxon>Saccotheciaceae</taxon>
        <taxon>Aureobasidium</taxon>
    </lineage>
</organism>
<feature type="non-terminal residue" evidence="2">
    <location>
        <position position="86"/>
    </location>
</feature>
<comment type="caution">
    <text evidence="2">The sequence shown here is derived from an EMBL/GenBank/DDBJ whole genome shotgun (WGS) entry which is preliminary data.</text>
</comment>
<name>A0A9P8GRF5_AURME</name>